<proteinExistence type="inferred from homology"/>
<name>A0A544UGC7_LYSSH</name>
<keyword evidence="5" id="KW-0378">Hydrolase</keyword>
<organism evidence="5 6">
    <name type="scientific">Lysinibacillus sphaericus</name>
    <name type="common">Bacillus sphaericus</name>
    <dbReference type="NCBI Taxonomy" id="1421"/>
    <lineage>
        <taxon>Bacteria</taxon>
        <taxon>Bacillati</taxon>
        <taxon>Bacillota</taxon>
        <taxon>Bacilli</taxon>
        <taxon>Bacillales</taxon>
        <taxon>Bacillaceae</taxon>
        <taxon>Lysinibacillus</taxon>
    </lineage>
</organism>
<dbReference type="GO" id="GO:0004519">
    <property type="term" value="F:endonuclease activity"/>
    <property type="evidence" value="ECO:0007669"/>
    <property type="project" value="UniProtKB-KW"/>
</dbReference>
<evidence type="ECO:0000256" key="2">
    <source>
        <dbReference type="ARBA" id="ARBA00022747"/>
    </source>
</evidence>
<evidence type="ECO:0000256" key="3">
    <source>
        <dbReference type="ARBA" id="ARBA00023125"/>
    </source>
</evidence>
<dbReference type="PANTHER" id="PTHR30408:SF12">
    <property type="entry name" value="TYPE I RESTRICTION ENZYME MJAVIII SPECIFICITY SUBUNIT"/>
    <property type="match status" value="1"/>
</dbReference>
<dbReference type="InterPro" id="IPR044946">
    <property type="entry name" value="Restrct_endonuc_typeI_TRD_sf"/>
</dbReference>
<feature type="domain" description="Type I restriction modification DNA specificity" evidence="4">
    <location>
        <begin position="205"/>
        <end position="359"/>
    </location>
</feature>
<dbReference type="GO" id="GO:0003677">
    <property type="term" value="F:DNA binding"/>
    <property type="evidence" value="ECO:0007669"/>
    <property type="project" value="UniProtKB-KW"/>
</dbReference>
<comment type="similarity">
    <text evidence="1">Belongs to the type-I restriction system S methylase family.</text>
</comment>
<keyword evidence="5" id="KW-0255">Endonuclease</keyword>
<accession>A0A544UGC7</accession>
<dbReference type="AlphaFoldDB" id="A0A544UGC7"/>
<keyword evidence="3" id="KW-0238">DNA-binding</keyword>
<dbReference type="GO" id="GO:0009307">
    <property type="term" value="P:DNA restriction-modification system"/>
    <property type="evidence" value="ECO:0007669"/>
    <property type="project" value="UniProtKB-KW"/>
</dbReference>
<evidence type="ECO:0000313" key="5">
    <source>
        <dbReference type="EMBL" id="TQR31714.1"/>
    </source>
</evidence>
<keyword evidence="2" id="KW-0680">Restriction system</keyword>
<dbReference type="RefSeq" id="WP_142509319.1">
    <property type="nucleotide sequence ID" value="NZ_SADV01000010.1"/>
</dbReference>
<dbReference type="Proteomes" id="UP000317944">
    <property type="component" value="Unassembled WGS sequence"/>
</dbReference>
<dbReference type="EMBL" id="SADV01000010">
    <property type="protein sequence ID" value="TQR31714.1"/>
    <property type="molecule type" value="Genomic_DNA"/>
</dbReference>
<dbReference type="SUPFAM" id="SSF116734">
    <property type="entry name" value="DNA methylase specificity domain"/>
    <property type="match status" value="2"/>
</dbReference>
<comment type="caution">
    <text evidence="5">The sequence shown here is derived from an EMBL/GenBank/DDBJ whole genome shotgun (WGS) entry which is preliminary data.</text>
</comment>
<dbReference type="OrthoDB" id="9811611at2"/>
<reference evidence="5 6" key="1">
    <citation type="submission" date="2018-03" db="EMBL/GenBank/DDBJ databases">
        <title>Aerobic endospore-forming bacteria genome sequencing and assembly.</title>
        <authorList>
            <person name="Cavalcante D.A."/>
            <person name="Driks A."/>
            <person name="Putonti C."/>
            <person name="De-Souza M.T."/>
        </authorList>
    </citation>
    <scope>NUCLEOTIDE SEQUENCE [LARGE SCALE GENOMIC DNA]</scope>
    <source>
        <strain evidence="5 6">SDF0037</strain>
    </source>
</reference>
<evidence type="ECO:0000256" key="1">
    <source>
        <dbReference type="ARBA" id="ARBA00010923"/>
    </source>
</evidence>
<dbReference type="PANTHER" id="PTHR30408">
    <property type="entry name" value="TYPE-1 RESTRICTION ENZYME ECOKI SPECIFICITY PROTEIN"/>
    <property type="match status" value="1"/>
</dbReference>
<dbReference type="InterPro" id="IPR000055">
    <property type="entry name" value="Restrct_endonuc_typeI_TRD"/>
</dbReference>
<dbReference type="Pfam" id="PF01420">
    <property type="entry name" value="Methylase_S"/>
    <property type="match status" value="2"/>
</dbReference>
<dbReference type="Gene3D" id="3.90.220.20">
    <property type="entry name" value="DNA methylase specificity domains"/>
    <property type="match status" value="2"/>
</dbReference>
<gene>
    <name evidence="5" type="ORF">C7Y47_13925</name>
</gene>
<keyword evidence="5" id="KW-0540">Nuclease</keyword>
<evidence type="ECO:0000259" key="4">
    <source>
        <dbReference type="Pfam" id="PF01420"/>
    </source>
</evidence>
<sequence>MPTYKLIELIDDVISGEWGQDVEDETNGIKVIRTTNFSNTGKLDLDKEVVFRNIDKAKVAKKKLQLGDIIIEKSGGSPDQPVGRVVYFEEDELYLCNNFTSVLRPKKELVVPKFLLYVLFNLHRTRKVLKFQNKTTGIINLKLEQYLNQIDVIIPSLEIQKKIVLTLDQAYALIEKRQSQITALDELTQSLFLEMFGNPIQNSLEWKVQKLEEVVEKDSSISYGIVQTGQEIDGGIPVIRPVDFNDEIDVGKLKKTSVEISNAYSRTILKGNELLITVRANIGSVILATSEMEGINVTRGITPIKFNGKIIDRRYAMYLFKNINMQRYLKELSKGITLIQLNMSDLRKVPIILPPIEMQLDFALKIDLIQKQRKMLKKSLVETDELYNSLLQKAFKGELFQKQ</sequence>
<protein>
    <submittedName>
        <fullName evidence="5">Restriction endonuclease subunit S</fullName>
    </submittedName>
</protein>
<feature type="domain" description="Type I restriction modification DNA specificity" evidence="4">
    <location>
        <begin position="26"/>
        <end position="182"/>
    </location>
</feature>
<dbReference type="InterPro" id="IPR052021">
    <property type="entry name" value="Type-I_RS_S_subunit"/>
</dbReference>
<evidence type="ECO:0000313" key="6">
    <source>
        <dbReference type="Proteomes" id="UP000317944"/>
    </source>
</evidence>